<evidence type="ECO:0000256" key="1">
    <source>
        <dbReference type="SAM" id="MobiDB-lite"/>
    </source>
</evidence>
<dbReference type="EMBL" id="JAHQIW010004388">
    <property type="protein sequence ID" value="KAJ1362161.1"/>
    <property type="molecule type" value="Genomic_DNA"/>
</dbReference>
<dbReference type="Proteomes" id="UP001196413">
    <property type="component" value="Unassembled WGS sequence"/>
</dbReference>
<name>A0AAD5N782_PARTN</name>
<gene>
    <name evidence="2" type="ORF">KIN20_021596</name>
</gene>
<evidence type="ECO:0000313" key="2">
    <source>
        <dbReference type="EMBL" id="KAJ1362161.1"/>
    </source>
</evidence>
<keyword evidence="3" id="KW-1185">Reference proteome</keyword>
<reference evidence="2" key="1">
    <citation type="submission" date="2021-06" db="EMBL/GenBank/DDBJ databases">
        <title>Parelaphostrongylus tenuis whole genome reference sequence.</title>
        <authorList>
            <person name="Garwood T.J."/>
            <person name="Larsen P.A."/>
            <person name="Fountain-Jones N.M."/>
            <person name="Garbe J.R."/>
            <person name="Macchietto M.G."/>
            <person name="Kania S.A."/>
            <person name="Gerhold R.W."/>
            <person name="Richards J.E."/>
            <person name="Wolf T.M."/>
        </authorList>
    </citation>
    <scope>NUCLEOTIDE SEQUENCE</scope>
    <source>
        <strain evidence="2">MNPRO001-30</strain>
        <tissue evidence="2">Meninges</tissue>
    </source>
</reference>
<dbReference type="AlphaFoldDB" id="A0AAD5N782"/>
<evidence type="ECO:0000313" key="3">
    <source>
        <dbReference type="Proteomes" id="UP001196413"/>
    </source>
</evidence>
<accession>A0AAD5N782</accession>
<feature type="region of interest" description="Disordered" evidence="1">
    <location>
        <begin position="57"/>
        <end position="76"/>
    </location>
</feature>
<organism evidence="2 3">
    <name type="scientific">Parelaphostrongylus tenuis</name>
    <name type="common">Meningeal worm</name>
    <dbReference type="NCBI Taxonomy" id="148309"/>
    <lineage>
        <taxon>Eukaryota</taxon>
        <taxon>Metazoa</taxon>
        <taxon>Ecdysozoa</taxon>
        <taxon>Nematoda</taxon>
        <taxon>Chromadorea</taxon>
        <taxon>Rhabditida</taxon>
        <taxon>Rhabditina</taxon>
        <taxon>Rhabditomorpha</taxon>
        <taxon>Strongyloidea</taxon>
        <taxon>Metastrongylidae</taxon>
        <taxon>Parelaphostrongylus</taxon>
    </lineage>
</organism>
<proteinExistence type="predicted"/>
<sequence length="121" mass="12901">MFGGDDFFGSQRSPAHPTSILRDGPYDEFMMDPFAMLGGLEMLEATSHTVAATTNNSQLMGLPIGPPPPLPLRPSATPAQARYLTSSDPSYVNVTALTPQRTASSTVPVDFVSSSTIRDLI</sequence>
<feature type="region of interest" description="Disordered" evidence="1">
    <location>
        <begin position="1"/>
        <end position="24"/>
    </location>
</feature>
<comment type="caution">
    <text evidence="2">The sequence shown here is derived from an EMBL/GenBank/DDBJ whole genome shotgun (WGS) entry which is preliminary data.</text>
</comment>
<protein>
    <submittedName>
        <fullName evidence="2">Uncharacterized protein</fullName>
    </submittedName>
</protein>